<dbReference type="Gene3D" id="1.25.40.10">
    <property type="entry name" value="Tetratricopeptide repeat domain"/>
    <property type="match status" value="1"/>
</dbReference>
<evidence type="ECO:0000256" key="1">
    <source>
        <dbReference type="SAM" id="MobiDB-lite"/>
    </source>
</evidence>
<feature type="compositionally biased region" description="Basic and acidic residues" evidence="1">
    <location>
        <begin position="167"/>
        <end position="177"/>
    </location>
</feature>
<reference evidence="2" key="1">
    <citation type="journal article" date="2012" name="Proc. Natl. Acad. Sci. U.S.A.">
        <title>Antigenic diversity is generated by distinct evolutionary mechanisms in African trypanosome species.</title>
        <authorList>
            <person name="Jackson A.P."/>
            <person name="Berry A."/>
            <person name="Aslett M."/>
            <person name="Allison H.C."/>
            <person name="Burton P."/>
            <person name="Vavrova-Anderson J."/>
            <person name="Brown R."/>
            <person name="Browne H."/>
            <person name="Corton N."/>
            <person name="Hauser H."/>
            <person name="Gamble J."/>
            <person name="Gilderthorp R."/>
            <person name="Marcello L."/>
            <person name="McQuillan J."/>
            <person name="Otto T.D."/>
            <person name="Quail M.A."/>
            <person name="Sanders M.J."/>
            <person name="van Tonder A."/>
            <person name="Ginger M.L."/>
            <person name="Field M.C."/>
            <person name="Barry J.D."/>
            <person name="Hertz-Fowler C."/>
            <person name="Berriman M."/>
        </authorList>
    </citation>
    <scope>NUCLEOTIDE SEQUENCE</scope>
    <source>
        <strain evidence="2">Y486</strain>
    </source>
</reference>
<name>G0U977_TRYVY</name>
<feature type="region of interest" description="Disordered" evidence="1">
    <location>
        <begin position="398"/>
        <end position="419"/>
    </location>
</feature>
<evidence type="ECO:0000313" key="2">
    <source>
        <dbReference type="EMBL" id="CCC54161.1"/>
    </source>
</evidence>
<feature type="region of interest" description="Disordered" evidence="1">
    <location>
        <begin position="507"/>
        <end position="598"/>
    </location>
</feature>
<gene>
    <name evidence="2" type="ORF">TVY486_1116450</name>
</gene>
<proteinExistence type="predicted"/>
<organism evidence="2">
    <name type="scientific">Trypanosoma vivax (strain Y486)</name>
    <dbReference type="NCBI Taxonomy" id="1055687"/>
    <lineage>
        <taxon>Eukaryota</taxon>
        <taxon>Discoba</taxon>
        <taxon>Euglenozoa</taxon>
        <taxon>Kinetoplastea</taxon>
        <taxon>Metakinetoplastina</taxon>
        <taxon>Trypanosomatida</taxon>
        <taxon>Trypanosomatidae</taxon>
        <taxon>Trypanosoma</taxon>
        <taxon>Duttonella</taxon>
    </lineage>
</organism>
<dbReference type="InterPro" id="IPR011990">
    <property type="entry name" value="TPR-like_helical_dom_sf"/>
</dbReference>
<accession>G0U977</accession>
<feature type="compositionally biased region" description="Polar residues" evidence="1">
    <location>
        <begin position="550"/>
        <end position="564"/>
    </location>
</feature>
<dbReference type="VEuPathDB" id="TriTrypDB:TvY486_1116450"/>
<protein>
    <submittedName>
        <fullName evidence="2">Uncharacterized protein</fullName>
    </submittedName>
</protein>
<sequence length="1010" mass="112046">MRRRLPFGKPGGHSYPECVLLQSVGNDGNGGANSTSVDCKAAADLAQFQRALDEAAEAVVQQRIRVSNLYSHAGMHEEARNVLEEGDTAGEESCTTLKQLHDAENALSQRAVQCVRAVNVTALGLLNKGEYTRALQLLLDAEKMVQSGSGKRLPLPGASSTLADDSQMPREKEDEVGRSLPESPEPMNAVEGNSPRNAQEAYVPFFTKRHEQSRKYAVAVVENNIGLYHFKIGEYELAWRRMSRALKLEELLDVETIGVTYFNVAQVQYELGRLKSALFSISVAEETIEKRICDYQVQRTRAARVYRHNIASPDASARLEKKLIDIHVKWREEVCLLARVLDMHGQWLQRNNSFKAAMYRYEQSDRWLSSIEKLSDEEVMWQKKLRYRMQRCRRSNRHNACNSAARSSSPNGGESASIASPQSVIVTTTLPRRVELVIASDPVQLIKQEQEFGPQHGCEKEGRNCTAEGACERQRQASEGSSKSRCADLLHSSPYAKKLKISTPHTTATRPLAVHQPFEWDPGTSVTHSKKVKSSPTRGNSALFVPATPASKQSNASTVFSPFSESKDVNPHRRRLSSTKQRTGPSAGSTRLRPGCVSQGQLRADPHGLVRVKQKRSAKSFQSTGSMICAPSITWCVRTLQAFFRSRLAGLLRQQREGSYIVRVVPFTECSGGICVSYGGHTSVACMPDHRGGCCANIARTYEGNCVCARAKNPSLTRSNPRNACDVLLAFFSASRSSRLVLEKLLQLKYDKVIRGTCTQCVGALSPQKLSSADSKADVRRTLGMSRSSQMTPEGYYCSRAHAGDSPISNDFTPCGLTAWNSPCVCAARSTLISNETTASKRRGHCCAHQCEIVQRESVTTPLVSRGICMDESTGMTVEYVSGPVIHTHFTEASDSEWDPLESTCRLESTPTAYTKTRATQTRKVTCQARERELRSGTSRRRGELARRQGQPNRHARRESGKTPCKTKPSSFTLRATVELMRHHALREEAAAVIQTAWREWRAHRQTDSV</sequence>
<dbReference type="SUPFAM" id="SSF48452">
    <property type="entry name" value="TPR-like"/>
    <property type="match status" value="1"/>
</dbReference>
<feature type="compositionally biased region" description="Basic and acidic residues" evidence="1">
    <location>
        <begin position="929"/>
        <end position="947"/>
    </location>
</feature>
<feature type="region of interest" description="Disordered" evidence="1">
    <location>
        <begin position="927"/>
        <end position="969"/>
    </location>
</feature>
<feature type="region of interest" description="Disordered" evidence="1">
    <location>
        <begin position="148"/>
        <end position="194"/>
    </location>
</feature>
<feature type="compositionally biased region" description="Polar residues" evidence="1">
    <location>
        <begin position="578"/>
        <end position="589"/>
    </location>
</feature>
<dbReference type="EMBL" id="HE573027">
    <property type="protein sequence ID" value="CCC54161.1"/>
    <property type="molecule type" value="Genomic_DNA"/>
</dbReference>
<dbReference type="AlphaFoldDB" id="G0U977"/>